<dbReference type="STRING" id="652787.SAMN05216490_3053"/>
<evidence type="ECO:0000313" key="1">
    <source>
        <dbReference type="EMBL" id="SDT31299.1"/>
    </source>
</evidence>
<proteinExistence type="predicted"/>
<dbReference type="AlphaFoldDB" id="A0A1H1ZCG5"/>
<keyword evidence="2" id="KW-1185">Reference proteome</keyword>
<organism evidence="1 2">
    <name type="scientific">Mucilaginibacter mallensis</name>
    <dbReference type="NCBI Taxonomy" id="652787"/>
    <lineage>
        <taxon>Bacteria</taxon>
        <taxon>Pseudomonadati</taxon>
        <taxon>Bacteroidota</taxon>
        <taxon>Sphingobacteriia</taxon>
        <taxon>Sphingobacteriales</taxon>
        <taxon>Sphingobacteriaceae</taxon>
        <taxon>Mucilaginibacter</taxon>
    </lineage>
</organism>
<protein>
    <submittedName>
        <fullName evidence="1">Uncharacterized protein</fullName>
    </submittedName>
</protein>
<sequence>MTKPMHYTITLNGDEHHITISPVIETIHGSDKYVTGVFKLSEGHVDMGEIVFDDNMNQWEYTGEGDITHREAGEIADFIRRYKEPAADNGFI</sequence>
<dbReference type="Proteomes" id="UP000199679">
    <property type="component" value="Chromosome I"/>
</dbReference>
<reference evidence="1 2" key="1">
    <citation type="submission" date="2016-10" db="EMBL/GenBank/DDBJ databases">
        <authorList>
            <person name="de Groot N.N."/>
        </authorList>
    </citation>
    <scope>NUCLEOTIDE SEQUENCE [LARGE SCALE GENOMIC DNA]</scope>
    <source>
        <strain evidence="1 2">MP1X4</strain>
    </source>
</reference>
<evidence type="ECO:0000313" key="2">
    <source>
        <dbReference type="Proteomes" id="UP000199679"/>
    </source>
</evidence>
<gene>
    <name evidence="1" type="ORF">SAMN05216490_3053</name>
</gene>
<accession>A0A1H1ZCG5</accession>
<name>A0A1H1ZCG5_MUCMA</name>
<dbReference type="EMBL" id="LT629740">
    <property type="protein sequence ID" value="SDT31299.1"/>
    <property type="molecule type" value="Genomic_DNA"/>
</dbReference>